<name>A0A5C6EGP2_9BACT</name>
<dbReference type="NCBIfam" id="TIGR02532">
    <property type="entry name" value="IV_pilin_GFxxxE"/>
    <property type="match status" value="1"/>
</dbReference>
<feature type="domain" description="DUF1559" evidence="2">
    <location>
        <begin position="34"/>
        <end position="382"/>
    </location>
</feature>
<accession>A0A5C6EGP2</accession>
<keyword evidence="4" id="KW-1185">Reference proteome</keyword>
<dbReference type="PANTHER" id="PTHR30093">
    <property type="entry name" value="GENERAL SECRETION PATHWAY PROTEIN G"/>
    <property type="match status" value="1"/>
</dbReference>
<organism evidence="3 4">
    <name type="scientific">Rubripirellula tenax</name>
    <dbReference type="NCBI Taxonomy" id="2528015"/>
    <lineage>
        <taxon>Bacteria</taxon>
        <taxon>Pseudomonadati</taxon>
        <taxon>Planctomycetota</taxon>
        <taxon>Planctomycetia</taxon>
        <taxon>Pirellulales</taxon>
        <taxon>Pirellulaceae</taxon>
        <taxon>Rubripirellula</taxon>
    </lineage>
</organism>
<feature type="region of interest" description="Disordered" evidence="1">
    <location>
        <begin position="122"/>
        <end position="151"/>
    </location>
</feature>
<dbReference type="InterPro" id="IPR045584">
    <property type="entry name" value="Pilin-like"/>
</dbReference>
<gene>
    <name evidence="3" type="ORF">Poly51_54460</name>
</gene>
<comment type="caution">
    <text evidence="3">The sequence shown here is derived from an EMBL/GenBank/DDBJ whole genome shotgun (WGS) entry which is preliminary data.</text>
</comment>
<evidence type="ECO:0000313" key="3">
    <source>
        <dbReference type="EMBL" id="TWU47644.1"/>
    </source>
</evidence>
<dbReference type="Gene3D" id="3.30.700.10">
    <property type="entry name" value="Glycoprotein, Type 4 Pilin"/>
    <property type="match status" value="1"/>
</dbReference>
<sequence>MKSNFHRSAFTLVELLVVIAIIGVLVGLLLPAVQAAREAARRMSCSNNFKQIGLGVHNYHSAYKQLPTHKSGTGLNAGVTTWGDELGNGVAQAGRTNNENLSAFVGLLPFIENQSLWEQISNPGAPDASGNGSTFPAMGTNPDDDGGFSAAPNHYGPWSEETPAFRCPSDPGKSKPPGYARINYAVCLGDTIINTSDGPTDGTLSRTSNAGQMARANCRGFFVPRQTSKFRDILDGLSNTIMMGEIITDLTDRDKRSDSRTGLTAADLSLNPTLCNDASDALRPKFWASGTSRIANGANGRRGRGLRWASGSPLYTGMTTVLPPNAATCLATEGLYDGSAIVSAGREDKNYALCPPSSRHQGGCHVLMGDGAVKFITDSIEAGGSTSPMVHRIHTAAGTVPAGVASPYGLWGSLGTRATKEVIEEEL</sequence>
<dbReference type="EMBL" id="SJPW01000007">
    <property type="protein sequence ID" value="TWU47644.1"/>
    <property type="molecule type" value="Genomic_DNA"/>
</dbReference>
<dbReference type="Pfam" id="PF07963">
    <property type="entry name" value="N_methyl"/>
    <property type="match status" value="1"/>
</dbReference>
<dbReference type="Proteomes" id="UP000318288">
    <property type="component" value="Unassembled WGS sequence"/>
</dbReference>
<dbReference type="PANTHER" id="PTHR30093:SF2">
    <property type="entry name" value="TYPE II SECRETION SYSTEM PROTEIN H"/>
    <property type="match status" value="1"/>
</dbReference>
<dbReference type="Pfam" id="PF07596">
    <property type="entry name" value="SBP_bac_10"/>
    <property type="match status" value="1"/>
</dbReference>
<evidence type="ECO:0000313" key="4">
    <source>
        <dbReference type="Proteomes" id="UP000318288"/>
    </source>
</evidence>
<evidence type="ECO:0000259" key="2">
    <source>
        <dbReference type="Pfam" id="PF07596"/>
    </source>
</evidence>
<protein>
    <recommendedName>
        <fullName evidence="2">DUF1559 domain-containing protein</fullName>
    </recommendedName>
</protein>
<dbReference type="AlphaFoldDB" id="A0A5C6EGP2"/>
<dbReference type="NCBIfam" id="TIGR04294">
    <property type="entry name" value="pre_pil_HX9DG"/>
    <property type="match status" value="1"/>
</dbReference>
<proteinExistence type="predicted"/>
<dbReference type="InterPro" id="IPR027558">
    <property type="entry name" value="Pre_pil_HX9DG_C"/>
</dbReference>
<dbReference type="InterPro" id="IPR011453">
    <property type="entry name" value="DUF1559"/>
</dbReference>
<evidence type="ECO:0000256" key="1">
    <source>
        <dbReference type="SAM" id="MobiDB-lite"/>
    </source>
</evidence>
<reference evidence="3 4" key="1">
    <citation type="submission" date="2019-02" db="EMBL/GenBank/DDBJ databases">
        <title>Deep-cultivation of Planctomycetes and their phenomic and genomic characterization uncovers novel biology.</title>
        <authorList>
            <person name="Wiegand S."/>
            <person name="Jogler M."/>
            <person name="Boedeker C."/>
            <person name="Pinto D."/>
            <person name="Vollmers J."/>
            <person name="Rivas-Marin E."/>
            <person name="Kohn T."/>
            <person name="Peeters S.H."/>
            <person name="Heuer A."/>
            <person name="Rast P."/>
            <person name="Oberbeckmann S."/>
            <person name="Bunk B."/>
            <person name="Jeske O."/>
            <person name="Meyerdierks A."/>
            <person name="Storesund J.E."/>
            <person name="Kallscheuer N."/>
            <person name="Luecker S."/>
            <person name="Lage O.M."/>
            <person name="Pohl T."/>
            <person name="Merkel B.J."/>
            <person name="Hornburger P."/>
            <person name="Mueller R.-W."/>
            <person name="Bruemmer F."/>
            <person name="Labrenz M."/>
            <person name="Spormann A.M."/>
            <person name="Op Den Camp H."/>
            <person name="Overmann J."/>
            <person name="Amann R."/>
            <person name="Jetten M.S.M."/>
            <person name="Mascher T."/>
            <person name="Medema M.H."/>
            <person name="Devos D.P."/>
            <person name="Kaster A.-K."/>
            <person name="Ovreas L."/>
            <person name="Rohde M."/>
            <person name="Galperin M.Y."/>
            <person name="Jogler C."/>
        </authorList>
    </citation>
    <scope>NUCLEOTIDE SEQUENCE [LARGE SCALE GENOMIC DNA]</scope>
    <source>
        <strain evidence="3 4">Poly51</strain>
    </source>
</reference>
<dbReference type="OrthoDB" id="240092at2"/>
<dbReference type="InterPro" id="IPR012902">
    <property type="entry name" value="N_methyl_site"/>
</dbReference>
<dbReference type="RefSeq" id="WP_146461597.1">
    <property type="nucleotide sequence ID" value="NZ_SJPW01000007.1"/>
</dbReference>
<dbReference type="SUPFAM" id="SSF54523">
    <property type="entry name" value="Pili subunits"/>
    <property type="match status" value="1"/>
</dbReference>